<keyword evidence="3 5" id="KW-1133">Transmembrane helix</keyword>
<proteinExistence type="inferred from homology"/>
<dbReference type="Proteomes" id="UP000054007">
    <property type="component" value="Unassembled WGS sequence"/>
</dbReference>
<feature type="transmembrane region" description="Helical" evidence="5">
    <location>
        <begin position="83"/>
        <end position="102"/>
    </location>
</feature>
<feature type="transmembrane region" description="Helical" evidence="5">
    <location>
        <begin position="137"/>
        <end position="154"/>
    </location>
</feature>
<dbReference type="Pfam" id="PF04140">
    <property type="entry name" value="ICMT"/>
    <property type="match status" value="1"/>
</dbReference>
<keyword evidence="5" id="KW-0808">Transferase</keyword>
<evidence type="ECO:0000256" key="1">
    <source>
        <dbReference type="ARBA" id="ARBA00004141"/>
    </source>
</evidence>
<comment type="catalytic activity">
    <reaction evidence="5">
        <text>[protein]-C-terminal S-[(2E,6E)-farnesyl]-L-cysteine + S-adenosyl-L-methionine = [protein]-C-terminal S-[(2E,6E)-farnesyl]-L-cysteine methyl ester + S-adenosyl-L-homocysteine</text>
        <dbReference type="Rhea" id="RHEA:21672"/>
        <dbReference type="Rhea" id="RHEA-COMP:12125"/>
        <dbReference type="Rhea" id="RHEA-COMP:12126"/>
        <dbReference type="ChEBI" id="CHEBI:57856"/>
        <dbReference type="ChEBI" id="CHEBI:59789"/>
        <dbReference type="ChEBI" id="CHEBI:90510"/>
        <dbReference type="ChEBI" id="CHEBI:90511"/>
        <dbReference type="EC" id="2.1.1.100"/>
    </reaction>
</comment>
<dbReference type="GO" id="GO:0005789">
    <property type="term" value="C:endoplasmic reticulum membrane"/>
    <property type="evidence" value="ECO:0007669"/>
    <property type="project" value="UniProtKB-SubCell"/>
</dbReference>
<keyword evidence="5" id="KW-0949">S-adenosyl-L-methionine</keyword>
<keyword evidence="5" id="KW-0256">Endoplasmic reticulum</keyword>
<comment type="similarity">
    <text evidence="5">Belongs to the class VI-like SAM-binding methyltransferase superfamily. Isoprenylcysteine carboxyl methyltransferase family.</text>
</comment>
<evidence type="ECO:0000256" key="5">
    <source>
        <dbReference type="RuleBase" id="RU362022"/>
    </source>
</evidence>
<evidence type="ECO:0000256" key="2">
    <source>
        <dbReference type="ARBA" id="ARBA00022692"/>
    </source>
</evidence>
<evidence type="ECO:0000256" key="6">
    <source>
        <dbReference type="SAM" id="MobiDB-lite"/>
    </source>
</evidence>
<evidence type="ECO:0000313" key="7">
    <source>
        <dbReference type="EMBL" id="KIY74295.1"/>
    </source>
</evidence>
<sequence length="223" mass="24643">MAGLQVTVTPPNPPPKHEEEAPSSQLEVIIKQRLGAYVVKTVCWLAATAEIAAIVASTFPDASSSTVVLRGLVVSGSATDIQISWLFIVGVSLTMIGGYIRYSCYRELGSLFTFEMAILDNHRLVQSGPYAYVRHPGYLGVLCTVSGVICWHASSGSYARACGAFESRIWQVLMLIYCMLVSTITVGLLSRMPKEDDALRKRFPGEWEDWQLQVPYKLLPFVY</sequence>
<dbReference type="GO" id="GO:0004671">
    <property type="term" value="F:protein C-terminal S-isoprenylcysteine carboxyl O-methyltransferase activity"/>
    <property type="evidence" value="ECO:0007669"/>
    <property type="project" value="UniProtKB-EC"/>
</dbReference>
<dbReference type="AlphaFoldDB" id="A0A0D7BVM8"/>
<gene>
    <name evidence="7" type="ORF">CYLTODRAFT_416140</name>
</gene>
<evidence type="ECO:0000256" key="4">
    <source>
        <dbReference type="ARBA" id="ARBA00023136"/>
    </source>
</evidence>
<dbReference type="PANTHER" id="PTHR12714">
    <property type="entry name" value="PROTEIN-S ISOPRENYLCYSTEINE O-METHYLTRANSFERASE"/>
    <property type="match status" value="1"/>
</dbReference>
<dbReference type="STRING" id="1314674.A0A0D7BVM8"/>
<dbReference type="OrthoDB" id="422086at2759"/>
<dbReference type="PANTHER" id="PTHR12714:SF9">
    <property type="entry name" value="PROTEIN-S-ISOPRENYLCYSTEINE O-METHYLTRANSFERASE"/>
    <property type="match status" value="1"/>
</dbReference>
<organism evidence="7 8">
    <name type="scientific">Cylindrobasidium torrendii FP15055 ss-10</name>
    <dbReference type="NCBI Taxonomy" id="1314674"/>
    <lineage>
        <taxon>Eukaryota</taxon>
        <taxon>Fungi</taxon>
        <taxon>Dikarya</taxon>
        <taxon>Basidiomycota</taxon>
        <taxon>Agaricomycotina</taxon>
        <taxon>Agaricomycetes</taxon>
        <taxon>Agaricomycetidae</taxon>
        <taxon>Agaricales</taxon>
        <taxon>Marasmiineae</taxon>
        <taxon>Physalacriaceae</taxon>
        <taxon>Cylindrobasidium</taxon>
    </lineage>
</organism>
<dbReference type="GO" id="GO:0032259">
    <property type="term" value="P:methylation"/>
    <property type="evidence" value="ECO:0007669"/>
    <property type="project" value="UniProtKB-KW"/>
</dbReference>
<dbReference type="Gene3D" id="1.20.120.1630">
    <property type="match status" value="1"/>
</dbReference>
<keyword evidence="5" id="KW-0489">Methyltransferase</keyword>
<evidence type="ECO:0000256" key="3">
    <source>
        <dbReference type="ARBA" id="ARBA00022989"/>
    </source>
</evidence>
<feature type="region of interest" description="Disordered" evidence="6">
    <location>
        <begin position="1"/>
        <end position="22"/>
    </location>
</feature>
<dbReference type="EMBL" id="KN880431">
    <property type="protein sequence ID" value="KIY74295.1"/>
    <property type="molecule type" value="Genomic_DNA"/>
</dbReference>
<name>A0A0D7BVM8_9AGAR</name>
<dbReference type="InterPro" id="IPR007269">
    <property type="entry name" value="ICMT_MeTrfase"/>
</dbReference>
<evidence type="ECO:0000313" key="8">
    <source>
        <dbReference type="Proteomes" id="UP000054007"/>
    </source>
</evidence>
<dbReference type="EC" id="2.1.1.100" evidence="5"/>
<comment type="subcellular location">
    <subcellularLocation>
        <location evidence="5">Endoplasmic reticulum membrane</location>
        <topology evidence="5">Multi-pass membrane protein</topology>
    </subcellularLocation>
    <subcellularLocation>
        <location evidence="1">Membrane</location>
        <topology evidence="1">Multi-pass membrane protein</topology>
    </subcellularLocation>
</comment>
<keyword evidence="8" id="KW-1185">Reference proteome</keyword>
<accession>A0A0D7BVM8</accession>
<feature type="transmembrane region" description="Helical" evidence="5">
    <location>
        <begin position="169"/>
        <end position="190"/>
    </location>
</feature>
<comment type="caution">
    <text evidence="5">Lacks conserved residue(s) required for the propagation of feature annotation.</text>
</comment>
<protein>
    <recommendedName>
        <fullName evidence="5">Protein-S-isoprenylcysteine O-methyltransferase</fullName>
        <ecNumber evidence="5">2.1.1.100</ecNumber>
    </recommendedName>
</protein>
<keyword evidence="2 5" id="KW-0812">Transmembrane</keyword>
<keyword evidence="4 5" id="KW-0472">Membrane</keyword>
<reference evidence="7 8" key="1">
    <citation type="journal article" date="2015" name="Fungal Genet. Biol.">
        <title>Evolution of novel wood decay mechanisms in Agaricales revealed by the genome sequences of Fistulina hepatica and Cylindrobasidium torrendii.</title>
        <authorList>
            <person name="Floudas D."/>
            <person name="Held B.W."/>
            <person name="Riley R."/>
            <person name="Nagy L.G."/>
            <person name="Koehler G."/>
            <person name="Ransdell A.S."/>
            <person name="Younus H."/>
            <person name="Chow J."/>
            <person name="Chiniquy J."/>
            <person name="Lipzen A."/>
            <person name="Tritt A."/>
            <person name="Sun H."/>
            <person name="Haridas S."/>
            <person name="LaButti K."/>
            <person name="Ohm R.A."/>
            <person name="Kues U."/>
            <person name="Blanchette R.A."/>
            <person name="Grigoriev I.V."/>
            <person name="Minto R.E."/>
            <person name="Hibbett D.S."/>
        </authorList>
    </citation>
    <scope>NUCLEOTIDE SEQUENCE [LARGE SCALE GENOMIC DNA]</scope>
    <source>
        <strain evidence="7 8">FP15055 ss-10</strain>
    </source>
</reference>